<dbReference type="EMBL" id="ARXR01000025">
    <property type="protein sequence ID" value="MBF5053913.1"/>
    <property type="molecule type" value="Genomic_DNA"/>
</dbReference>
<organism evidence="4 5">
    <name type="scientific">Alloalcanivorax venustensis ISO4</name>
    <dbReference type="NCBI Taxonomy" id="1177184"/>
    <lineage>
        <taxon>Bacteria</taxon>
        <taxon>Pseudomonadati</taxon>
        <taxon>Pseudomonadota</taxon>
        <taxon>Gammaproteobacteria</taxon>
        <taxon>Oceanospirillales</taxon>
        <taxon>Alcanivoracaceae</taxon>
        <taxon>Alloalcanivorax</taxon>
    </lineage>
</organism>
<evidence type="ECO:0000313" key="5">
    <source>
        <dbReference type="Proteomes" id="UP000644441"/>
    </source>
</evidence>
<sequence length="198" mass="21206">MSEASPARPRAGARERVLAAALACATESGMDAVTIDAIRARSGVSVGSLYHHFGDKQGVFAALFVAGVEHFGEIAMAAMAKGDSAEAGLRALVEDYLDWIVAHPDWARFLLAARPRLESAAGPLLRDANGLYFTALRDWLKRWPETRHLAGRPALVLALVFGPVDYLVRPWLDGLMPASPLEHRDGLADAAVRALLGG</sequence>
<dbReference type="Gene3D" id="1.10.357.10">
    <property type="entry name" value="Tetracycline Repressor, domain 2"/>
    <property type="match status" value="1"/>
</dbReference>
<name>A0ABS0AIE8_9GAMM</name>
<dbReference type="PRINTS" id="PR00455">
    <property type="entry name" value="HTHTETR"/>
</dbReference>
<dbReference type="InterPro" id="IPR036271">
    <property type="entry name" value="Tet_transcr_reg_TetR-rel_C_sf"/>
</dbReference>
<comment type="caution">
    <text evidence="4">The sequence shown here is derived from an EMBL/GenBank/DDBJ whole genome shotgun (WGS) entry which is preliminary data.</text>
</comment>
<evidence type="ECO:0000256" key="1">
    <source>
        <dbReference type="ARBA" id="ARBA00023125"/>
    </source>
</evidence>
<keyword evidence="1 2" id="KW-0238">DNA-binding</keyword>
<dbReference type="InterPro" id="IPR050109">
    <property type="entry name" value="HTH-type_TetR-like_transc_reg"/>
</dbReference>
<dbReference type="PANTHER" id="PTHR30055">
    <property type="entry name" value="HTH-TYPE TRANSCRIPTIONAL REGULATOR RUTR"/>
    <property type="match status" value="1"/>
</dbReference>
<dbReference type="SUPFAM" id="SSF46689">
    <property type="entry name" value="Homeodomain-like"/>
    <property type="match status" value="1"/>
</dbReference>
<gene>
    <name evidence="4" type="ORF">ISO4_02515</name>
</gene>
<evidence type="ECO:0000256" key="2">
    <source>
        <dbReference type="PROSITE-ProRule" id="PRU00335"/>
    </source>
</evidence>
<keyword evidence="5" id="KW-1185">Reference proteome</keyword>
<feature type="DNA-binding region" description="H-T-H motif" evidence="2">
    <location>
        <begin position="34"/>
        <end position="53"/>
    </location>
</feature>
<evidence type="ECO:0000259" key="3">
    <source>
        <dbReference type="PROSITE" id="PS50977"/>
    </source>
</evidence>
<dbReference type="Proteomes" id="UP000644441">
    <property type="component" value="Unassembled WGS sequence"/>
</dbReference>
<dbReference type="PROSITE" id="PS01081">
    <property type="entry name" value="HTH_TETR_1"/>
    <property type="match status" value="1"/>
</dbReference>
<dbReference type="InterPro" id="IPR023772">
    <property type="entry name" value="DNA-bd_HTH_TetR-type_CS"/>
</dbReference>
<dbReference type="PANTHER" id="PTHR30055:SF187">
    <property type="entry name" value="TRANSCRIPTIONAL REGULATORY PROTEIN"/>
    <property type="match status" value="1"/>
</dbReference>
<proteinExistence type="predicted"/>
<dbReference type="PROSITE" id="PS50977">
    <property type="entry name" value="HTH_TETR_2"/>
    <property type="match status" value="1"/>
</dbReference>
<dbReference type="RefSeq" id="WP_194856481.1">
    <property type="nucleotide sequence ID" value="NZ_ARXR01000025.1"/>
</dbReference>
<evidence type="ECO:0000313" key="4">
    <source>
        <dbReference type="EMBL" id="MBF5053913.1"/>
    </source>
</evidence>
<feature type="domain" description="HTH tetR-type" evidence="3">
    <location>
        <begin position="11"/>
        <end position="71"/>
    </location>
</feature>
<reference evidence="4 5" key="1">
    <citation type="submission" date="2012-09" db="EMBL/GenBank/DDBJ databases">
        <title>Genome Sequence of alkane-degrading Bacterium Alcanivorax venustensis ISO4.</title>
        <authorList>
            <person name="Lai Q."/>
            <person name="Shao Z."/>
        </authorList>
    </citation>
    <scope>NUCLEOTIDE SEQUENCE [LARGE SCALE GENOMIC DNA]</scope>
    <source>
        <strain evidence="4 5">ISO4</strain>
    </source>
</reference>
<dbReference type="InterPro" id="IPR009057">
    <property type="entry name" value="Homeodomain-like_sf"/>
</dbReference>
<dbReference type="SUPFAM" id="SSF48498">
    <property type="entry name" value="Tetracyclin repressor-like, C-terminal domain"/>
    <property type="match status" value="1"/>
</dbReference>
<dbReference type="InterPro" id="IPR001647">
    <property type="entry name" value="HTH_TetR"/>
</dbReference>
<dbReference type="Pfam" id="PF00440">
    <property type="entry name" value="TetR_N"/>
    <property type="match status" value="1"/>
</dbReference>
<accession>A0ABS0AIE8</accession>
<protein>
    <submittedName>
        <fullName evidence="4">TetR family transcriptional regulator</fullName>
    </submittedName>
</protein>